<dbReference type="SUPFAM" id="SSF51197">
    <property type="entry name" value="Clavaminate synthase-like"/>
    <property type="match status" value="1"/>
</dbReference>
<proteinExistence type="predicted"/>
<dbReference type="PANTHER" id="PTHR10694:SF33">
    <property type="entry name" value="LYSINE-SPECIFIC DEMETHYLASE 5"/>
    <property type="match status" value="1"/>
</dbReference>
<dbReference type="GO" id="GO:0005634">
    <property type="term" value="C:nucleus"/>
    <property type="evidence" value="ECO:0007669"/>
    <property type="project" value="TreeGrafter"/>
</dbReference>
<dbReference type="Gene3D" id="2.60.120.650">
    <property type="entry name" value="Cupin"/>
    <property type="match status" value="1"/>
</dbReference>
<feature type="domain" description="JmjC" evidence="3">
    <location>
        <begin position="1"/>
        <end position="49"/>
    </location>
</feature>
<keyword evidence="5" id="KW-1185">Reference proteome</keyword>
<keyword evidence="1" id="KW-0479">Metal-binding</keyword>
<evidence type="ECO:0000313" key="4">
    <source>
        <dbReference type="EMBL" id="GFH20761.1"/>
    </source>
</evidence>
<evidence type="ECO:0000259" key="3">
    <source>
        <dbReference type="PROSITE" id="PS51184"/>
    </source>
</evidence>
<sequence>LVHEEGSFVVTFPGAYHAGFNTGFNVAEAVNFAPPDWLPHGSEAVRKYRLQGKAPTLSNDALLLALTSAASQQPPACSRASTSQVHKG</sequence>
<dbReference type="Pfam" id="PF02373">
    <property type="entry name" value="JmjC"/>
    <property type="match status" value="1"/>
</dbReference>
<accession>A0A699ZF22</accession>
<name>A0A699ZF22_HAELA</name>
<reference evidence="4 5" key="1">
    <citation type="submission" date="2020-02" db="EMBL/GenBank/DDBJ databases">
        <title>Draft genome sequence of Haematococcus lacustris strain NIES-144.</title>
        <authorList>
            <person name="Morimoto D."/>
            <person name="Nakagawa S."/>
            <person name="Yoshida T."/>
            <person name="Sawayama S."/>
        </authorList>
    </citation>
    <scope>NUCLEOTIDE SEQUENCE [LARGE SCALE GENOMIC DNA]</scope>
    <source>
        <strain evidence="4 5">NIES-144</strain>
    </source>
</reference>
<dbReference type="PANTHER" id="PTHR10694">
    <property type="entry name" value="LYSINE-SPECIFIC DEMETHYLASE"/>
    <property type="match status" value="1"/>
</dbReference>
<dbReference type="GO" id="GO:0141052">
    <property type="term" value="F:histone H3 demethylase activity"/>
    <property type="evidence" value="ECO:0007669"/>
    <property type="project" value="UniProtKB-ARBA"/>
</dbReference>
<evidence type="ECO:0000256" key="2">
    <source>
        <dbReference type="ARBA" id="ARBA00023004"/>
    </source>
</evidence>
<gene>
    <name evidence="4" type="ORF">HaLaN_17935</name>
</gene>
<comment type="caution">
    <text evidence="4">The sequence shown here is derived from an EMBL/GenBank/DDBJ whole genome shotgun (WGS) entry which is preliminary data.</text>
</comment>
<dbReference type="GO" id="GO:0000785">
    <property type="term" value="C:chromatin"/>
    <property type="evidence" value="ECO:0007669"/>
    <property type="project" value="TreeGrafter"/>
</dbReference>
<dbReference type="EMBL" id="BLLF01001692">
    <property type="protein sequence ID" value="GFH20761.1"/>
    <property type="molecule type" value="Genomic_DNA"/>
</dbReference>
<keyword evidence="2" id="KW-0408">Iron</keyword>
<dbReference type="AlphaFoldDB" id="A0A699ZF22"/>
<dbReference type="InterPro" id="IPR003347">
    <property type="entry name" value="JmjC_dom"/>
</dbReference>
<evidence type="ECO:0000313" key="5">
    <source>
        <dbReference type="Proteomes" id="UP000485058"/>
    </source>
</evidence>
<dbReference type="GO" id="GO:0046872">
    <property type="term" value="F:metal ion binding"/>
    <property type="evidence" value="ECO:0007669"/>
    <property type="project" value="UniProtKB-KW"/>
</dbReference>
<dbReference type="Proteomes" id="UP000485058">
    <property type="component" value="Unassembled WGS sequence"/>
</dbReference>
<evidence type="ECO:0000256" key="1">
    <source>
        <dbReference type="ARBA" id="ARBA00022723"/>
    </source>
</evidence>
<dbReference type="GO" id="GO:0010468">
    <property type="term" value="P:regulation of gene expression"/>
    <property type="evidence" value="ECO:0007669"/>
    <property type="project" value="TreeGrafter"/>
</dbReference>
<protein>
    <recommendedName>
        <fullName evidence="3">JmjC domain-containing protein</fullName>
    </recommendedName>
</protein>
<organism evidence="4 5">
    <name type="scientific">Haematococcus lacustris</name>
    <name type="common">Green alga</name>
    <name type="synonym">Haematococcus pluvialis</name>
    <dbReference type="NCBI Taxonomy" id="44745"/>
    <lineage>
        <taxon>Eukaryota</taxon>
        <taxon>Viridiplantae</taxon>
        <taxon>Chlorophyta</taxon>
        <taxon>core chlorophytes</taxon>
        <taxon>Chlorophyceae</taxon>
        <taxon>CS clade</taxon>
        <taxon>Chlamydomonadales</taxon>
        <taxon>Haematococcaceae</taxon>
        <taxon>Haematococcus</taxon>
    </lineage>
</organism>
<dbReference type="PROSITE" id="PS51184">
    <property type="entry name" value="JMJC"/>
    <property type="match status" value="1"/>
</dbReference>
<feature type="non-terminal residue" evidence="4">
    <location>
        <position position="1"/>
    </location>
</feature>